<dbReference type="Pfam" id="PF19279">
    <property type="entry name" value="YegS_C"/>
    <property type="match status" value="1"/>
</dbReference>
<proteinExistence type="predicted"/>
<dbReference type="InterPro" id="IPR000326">
    <property type="entry name" value="PAP2/HPO"/>
</dbReference>
<feature type="region of interest" description="Disordered" evidence="7">
    <location>
        <begin position="506"/>
        <end position="525"/>
    </location>
</feature>
<evidence type="ECO:0000256" key="7">
    <source>
        <dbReference type="SAM" id="MobiDB-lite"/>
    </source>
</evidence>
<keyword evidence="2" id="KW-1003">Cell membrane</keyword>
<dbReference type="Pfam" id="PF00781">
    <property type="entry name" value="DAGK_cat"/>
    <property type="match status" value="1"/>
</dbReference>
<feature type="domain" description="DAGKc" evidence="8">
    <location>
        <begin position="221"/>
        <end position="345"/>
    </location>
</feature>
<sequence length="525" mass="55103">MRGFGTTLDPRRGRGRLARLSAGASEVLTELRAVDQSVFEAVASTHAPLLDRAAPALTNVADRSKLWFGIAAGLSVLGGARGRRAALRGVATLAATSLIANQGLKRVIVRPRPDRGLLPFGRNGRRRPTSSSFPSGHAASAAAFAYGASAEWPALTVPLGALAGAVGFSRVATGAHYPSDVAAGYLLGMGVGVWGRKVVPIPDQPVSGSTGLATLDIGARPDGAGVTLFVNPGSRSGTGTRVIRAVRAALPEVVVVELRPGEDWDAVIRERGADAEVLAVAGGDGTVRTVAAAALDLGLPLAVLPAGTFNHFAKDVGNHPLGRALGAIRAGTAVKVDAGYVNDGLFLNTASVGAYTDFVRIREKYEKRIGKPAAAALAALRTLRRSRSLRLRADDVEMDVSLLFVGNGQYLPQGFAPRLRAQLDDGVADLRTLDMTTGLSRWSVIWSLVNGQLWRSPYYEVTTAAEMDVELLDGPVRVARDGELGELADRLRIRVDRRALTVVCPGPGPRLRGGRRPDAGQDGGR</sequence>
<dbReference type="Gene3D" id="3.40.50.10330">
    <property type="entry name" value="Probable inorganic polyphosphate/atp-NAD kinase, domain 1"/>
    <property type="match status" value="1"/>
</dbReference>
<evidence type="ECO:0000259" key="8">
    <source>
        <dbReference type="PROSITE" id="PS50146"/>
    </source>
</evidence>
<dbReference type="SUPFAM" id="SSF111331">
    <property type="entry name" value="NAD kinase/diacylglycerol kinase-like"/>
    <property type="match status" value="1"/>
</dbReference>
<keyword evidence="10" id="KW-1185">Reference proteome</keyword>
<dbReference type="SUPFAM" id="SSF48317">
    <property type="entry name" value="Acid phosphatase/Vanadium-dependent haloperoxidase"/>
    <property type="match status" value="1"/>
</dbReference>
<dbReference type="RefSeq" id="WP_166234752.1">
    <property type="nucleotide sequence ID" value="NZ_CP049865.1"/>
</dbReference>
<protein>
    <submittedName>
        <fullName evidence="9">Phosphatase PAP2 family protein</fullName>
    </submittedName>
</protein>
<dbReference type="GO" id="GO:0016301">
    <property type="term" value="F:kinase activity"/>
    <property type="evidence" value="ECO:0007669"/>
    <property type="project" value="InterPro"/>
</dbReference>
<dbReference type="EMBL" id="CP049865">
    <property type="protein sequence ID" value="QIK73685.1"/>
    <property type="molecule type" value="Genomic_DNA"/>
</dbReference>
<dbReference type="Proteomes" id="UP000501058">
    <property type="component" value="Chromosome"/>
</dbReference>
<evidence type="ECO:0000256" key="6">
    <source>
        <dbReference type="ARBA" id="ARBA00023136"/>
    </source>
</evidence>
<name>A0A6G7YA56_9ACTN</name>
<comment type="subcellular location">
    <subcellularLocation>
        <location evidence="1">Cell membrane</location>
        <topology evidence="1">Multi-pass membrane protein</topology>
    </subcellularLocation>
</comment>
<dbReference type="Gene3D" id="2.60.200.40">
    <property type="match status" value="1"/>
</dbReference>
<evidence type="ECO:0000256" key="1">
    <source>
        <dbReference type="ARBA" id="ARBA00004651"/>
    </source>
</evidence>
<dbReference type="GO" id="GO:0005886">
    <property type="term" value="C:plasma membrane"/>
    <property type="evidence" value="ECO:0007669"/>
    <property type="project" value="UniProtKB-SubCell"/>
</dbReference>
<dbReference type="GO" id="GO:0016787">
    <property type="term" value="F:hydrolase activity"/>
    <property type="evidence" value="ECO:0007669"/>
    <property type="project" value="UniProtKB-KW"/>
</dbReference>
<evidence type="ECO:0000256" key="5">
    <source>
        <dbReference type="ARBA" id="ARBA00022989"/>
    </source>
</evidence>
<dbReference type="PANTHER" id="PTHR14969">
    <property type="entry name" value="SPHINGOSINE-1-PHOSPHATE PHOSPHOHYDROLASE"/>
    <property type="match status" value="1"/>
</dbReference>
<keyword evidence="5" id="KW-1133">Transmembrane helix</keyword>
<dbReference type="Gene3D" id="1.20.144.10">
    <property type="entry name" value="Phosphatidic acid phosphatase type 2/haloperoxidase"/>
    <property type="match status" value="1"/>
</dbReference>
<dbReference type="InterPro" id="IPR016064">
    <property type="entry name" value="NAD/diacylglycerol_kinase_sf"/>
</dbReference>
<evidence type="ECO:0000313" key="10">
    <source>
        <dbReference type="Proteomes" id="UP000501058"/>
    </source>
</evidence>
<dbReference type="PANTHER" id="PTHR14969:SF62">
    <property type="entry name" value="DECAPRENYLPHOSPHORYL-5-PHOSPHORIBOSE PHOSPHATASE RV3807C-RELATED"/>
    <property type="match status" value="1"/>
</dbReference>
<keyword evidence="4" id="KW-0378">Hydrolase</keyword>
<dbReference type="Pfam" id="PF01569">
    <property type="entry name" value="PAP2"/>
    <property type="match status" value="1"/>
</dbReference>
<evidence type="ECO:0000313" key="9">
    <source>
        <dbReference type="EMBL" id="QIK73685.1"/>
    </source>
</evidence>
<keyword evidence="6" id="KW-0472">Membrane</keyword>
<dbReference type="InterPro" id="IPR036938">
    <property type="entry name" value="PAP2/HPO_sf"/>
</dbReference>
<dbReference type="KEGG" id="prv:G7070_17220"/>
<dbReference type="SMART" id="SM00014">
    <property type="entry name" value="acidPPc"/>
    <property type="match status" value="1"/>
</dbReference>
<evidence type="ECO:0000256" key="3">
    <source>
        <dbReference type="ARBA" id="ARBA00022692"/>
    </source>
</evidence>
<dbReference type="InterPro" id="IPR017438">
    <property type="entry name" value="ATP-NAD_kinase_N"/>
</dbReference>
<dbReference type="InterPro" id="IPR045540">
    <property type="entry name" value="YegS/DAGK_C"/>
</dbReference>
<keyword evidence="3" id="KW-0812">Transmembrane</keyword>
<reference evidence="9 10" key="1">
    <citation type="submission" date="2020-03" db="EMBL/GenBank/DDBJ databases">
        <title>Propioniciclava sp. nov., isolated from Hydrophilus acuminatus.</title>
        <authorList>
            <person name="Hyun D.-W."/>
            <person name="Bae J.-W."/>
        </authorList>
    </citation>
    <scope>NUCLEOTIDE SEQUENCE [LARGE SCALE GENOMIC DNA]</scope>
    <source>
        <strain evidence="9 10">HDW11</strain>
    </source>
</reference>
<dbReference type="AlphaFoldDB" id="A0A6G7YA56"/>
<dbReference type="PROSITE" id="PS50146">
    <property type="entry name" value="DAGK"/>
    <property type="match status" value="1"/>
</dbReference>
<evidence type="ECO:0000256" key="4">
    <source>
        <dbReference type="ARBA" id="ARBA00022801"/>
    </source>
</evidence>
<accession>A0A6G7YA56</accession>
<dbReference type="SMART" id="SM00046">
    <property type="entry name" value="DAGKc"/>
    <property type="match status" value="1"/>
</dbReference>
<feature type="compositionally biased region" description="Basic and acidic residues" evidence="7">
    <location>
        <begin position="515"/>
        <end position="525"/>
    </location>
</feature>
<gene>
    <name evidence="9" type="ORF">G7070_17220</name>
</gene>
<evidence type="ECO:0000256" key="2">
    <source>
        <dbReference type="ARBA" id="ARBA00022475"/>
    </source>
</evidence>
<dbReference type="InterPro" id="IPR001206">
    <property type="entry name" value="Diacylglycerol_kinase_cat_dom"/>
</dbReference>
<organism evidence="9 10">
    <name type="scientific">Propioniciclava coleopterorum</name>
    <dbReference type="NCBI Taxonomy" id="2714937"/>
    <lineage>
        <taxon>Bacteria</taxon>
        <taxon>Bacillati</taxon>
        <taxon>Actinomycetota</taxon>
        <taxon>Actinomycetes</taxon>
        <taxon>Propionibacteriales</taxon>
        <taxon>Propionibacteriaceae</taxon>
        <taxon>Propioniciclava</taxon>
    </lineage>
</organism>